<organism evidence="3 4">
    <name type="scientific">Effrenium voratum</name>
    <dbReference type="NCBI Taxonomy" id="2562239"/>
    <lineage>
        <taxon>Eukaryota</taxon>
        <taxon>Sar</taxon>
        <taxon>Alveolata</taxon>
        <taxon>Dinophyceae</taxon>
        <taxon>Suessiales</taxon>
        <taxon>Symbiodiniaceae</taxon>
        <taxon>Effrenium</taxon>
    </lineage>
</organism>
<gene>
    <name evidence="3" type="ORF">EVOR1521_LOCUS17749</name>
</gene>
<feature type="region of interest" description="Disordered" evidence="1">
    <location>
        <begin position="286"/>
        <end position="330"/>
    </location>
</feature>
<evidence type="ECO:0000313" key="3">
    <source>
        <dbReference type="EMBL" id="CAJ1392714.1"/>
    </source>
</evidence>
<sequence length="330" mass="36232">MEQLRGTCTRLRGHRNELQDVAHDNATDGDCATIQERIFYRVYTWDSDDGGKHTTCRSVVVRVMIPPARRGKDLKRMMQVVGMQLEARMQLISGSHQAEEGLEKCKKEKEGQDTSGAPKRKNTSISDGNILDAELTFVRGKGLGLDIGAPEMRCSRHTHRLFVAVLLAVAAAASPIALVLDRKSLDEGQIMGVLQEGDVAGATLLEVPWVMLPEGSFVRHPKMRQGRIKLQRCGWLISKHPDYGELLQACSTEQVRKLFEEEAFSKLPLVKEAVAANRPLQLEEDIPPTGYRAASPAKPASATAVPAAMSTSAAQQAPNSWRQGRSEGSL</sequence>
<dbReference type="EMBL" id="CAUJNA010002391">
    <property type="protein sequence ID" value="CAJ1392714.1"/>
    <property type="molecule type" value="Genomic_DNA"/>
</dbReference>
<feature type="compositionally biased region" description="Polar residues" evidence="1">
    <location>
        <begin position="315"/>
        <end position="330"/>
    </location>
</feature>
<comment type="caution">
    <text evidence="3">The sequence shown here is derived from an EMBL/GenBank/DDBJ whole genome shotgun (WGS) entry which is preliminary data.</text>
</comment>
<evidence type="ECO:0000256" key="2">
    <source>
        <dbReference type="SAM" id="Phobius"/>
    </source>
</evidence>
<dbReference type="Proteomes" id="UP001178507">
    <property type="component" value="Unassembled WGS sequence"/>
</dbReference>
<reference evidence="3" key="1">
    <citation type="submission" date="2023-08" db="EMBL/GenBank/DDBJ databases">
        <authorList>
            <person name="Chen Y."/>
            <person name="Shah S."/>
            <person name="Dougan E. K."/>
            <person name="Thang M."/>
            <person name="Chan C."/>
        </authorList>
    </citation>
    <scope>NUCLEOTIDE SEQUENCE</scope>
</reference>
<evidence type="ECO:0000313" key="4">
    <source>
        <dbReference type="Proteomes" id="UP001178507"/>
    </source>
</evidence>
<feature type="region of interest" description="Disordered" evidence="1">
    <location>
        <begin position="98"/>
        <end position="125"/>
    </location>
</feature>
<feature type="transmembrane region" description="Helical" evidence="2">
    <location>
        <begin position="161"/>
        <end position="180"/>
    </location>
</feature>
<name>A0AA36IRU9_9DINO</name>
<evidence type="ECO:0000256" key="1">
    <source>
        <dbReference type="SAM" id="MobiDB-lite"/>
    </source>
</evidence>
<protein>
    <submittedName>
        <fullName evidence="3">Uncharacterized protein</fullName>
    </submittedName>
</protein>
<feature type="compositionally biased region" description="Low complexity" evidence="1">
    <location>
        <begin position="293"/>
        <end position="314"/>
    </location>
</feature>
<proteinExistence type="predicted"/>
<keyword evidence="2" id="KW-0472">Membrane</keyword>
<keyword evidence="2" id="KW-1133">Transmembrane helix</keyword>
<accession>A0AA36IRU9</accession>
<keyword evidence="4" id="KW-1185">Reference proteome</keyword>
<keyword evidence="2" id="KW-0812">Transmembrane</keyword>
<feature type="compositionally biased region" description="Basic and acidic residues" evidence="1">
    <location>
        <begin position="98"/>
        <end position="112"/>
    </location>
</feature>
<feature type="non-terminal residue" evidence="3">
    <location>
        <position position="1"/>
    </location>
</feature>
<dbReference type="AlphaFoldDB" id="A0AA36IRU9"/>